<dbReference type="Gene3D" id="1.10.10.10">
    <property type="entry name" value="Winged helix-like DNA-binding domain superfamily/Winged helix DNA-binding domain"/>
    <property type="match status" value="1"/>
</dbReference>
<dbReference type="Proteomes" id="UP000075613">
    <property type="component" value="Unassembled WGS sequence"/>
</dbReference>
<dbReference type="SUPFAM" id="SSF46785">
    <property type="entry name" value="Winged helix' DNA-binding domain"/>
    <property type="match status" value="1"/>
</dbReference>
<dbReference type="AlphaFoldDB" id="A0A149PFK5"/>
<keyword evidence="3" id="KW-1185">Reference proteome</keyword>
<gene>
    <name evidence="2" type="ORF">CI15_25285</name>
</gene>
<proteinExistence type="predicted"/>
<organism evidence="2 3">
    <name type="scientific">Paraburkholderia monticola</name>
    <dbReference type="NCBI Taxonomy" id="1399968"/>
    <lineage>
        <taxon>Bacteria</taxon>
        <taxon>Pseudomonadati</taxon>
        <taxon>Pseudomonadota</taxon>
        <taxon>Betaproteobacteria</taxon>
        <taxon>Burkholderiales</taxon>
        <taxon>Burkholderiaceae</taxon>
        <taxon>Paraburkholderia</taxon>
    </lineage>
</organism>
<evidence type="ECO:0000259" key="1">
    <source>
        <dbReference type="Pfam" id="PF21320"/>
    </source>
</evidence>
<name>A0A149PFK5_9BURK</name>
<reference evidence="2 3" key="1">
    <citation type="journal article" date="2015" name="Int. J. Syst. Evol. Microbiol.">
        <title>Burkholderia monticola sp. nov., isolated from mountain soil.</title>
        <authorList>
            <person name="Baek I."/>
            <person name="Seo B."/>
            <person name="Lee I."/>
            <person name="Yi H."/>
            <person name="Chun J."/>
        </authorList>
    </citation>
    <scope>NUCLEOTIDE SEQUENCE [LARGE SCALE GENOMIC DNA]</scope>
    <source>
        <strain evidence="2 3">JC2948</strain>
    </source>
</reference>
<dbReference type="STRING" id="1399968.CI15_25285"/>
<comment type="caution">
    <text evidence="2">The sequence shown here is derived from an EMBL/GenBank/DDBJ whole genome shotgun (WGS) entry which is preliminary data.</text>
</comment>
<dbReference type="Pfam" id="PF21320">
    <property type="entry name" value="WHD_Rv2258c"/>
    <property type="match status" value="1"/>
</dbReference>
<evidence type="ECO:0000313" key="2">
    <source>
        <dbReference type="EMBL" id="KXU83851.1"/>
    </source>
</evidence>
<evidence type="ECO:0000313" key="3">
    <source>
        <dbReference type="Proteomes" id="UP000075613"/>
    </source>
</evidence>
<dbReference type="InterPro" id="IPR036388">
    <property type="entry name" value="WH-like_DNA-bd_sf"/>
</dbReference>
<accession>A0A149PFK5</accession>
<dbReference type="InterPro" id="IPR048711">
    <property type="entry name" value="WHD_Rv2258c"/>
</dbReference>
<dbReference type="InterPro" id="IPR036390">
    <property type="entry name" value="WH_DNA-bd_sf"/>
</dbReference>
<dbReference type="EMBL" id="LRBG01000037">
    <property type="protein sequence ID" value="KXU83851.1"/>
    <property type="molecule type" value="Genomic_DNA"/>
</dbReference>
<protein>
    <recommendedName>
        <fullName evidence="1">S-adenosylmethionine-dependent methyltransferase Rv2258c-like winged HTH domain-containing protein</fullName>
    </recommendedName>
</protein>
<feature type="domain" description="S-adenosylmethionine-dependent methyltransferase Rv2258c-like winged HTH" evidence="1">
    <location>
        <begin position="39"/>
        <end position="97"/>
    </location>
</feature>
<sequence length="121" mass="13634">MQEVIMDVSLKRLNECMGGKPRPAEADEDTAITDADELRLFEALAENPLTASRLAKKTGLSLRRVNPWLATQIARGHLEYDAASRRYWMRQEQARAIAETPSRAFMNEAFAVWRSGGLVAR</sequence>